<evidence type="ECO:0000313" key="3">
    <source>
        <dbReference type="Proteomes" id="UP000228621"/>
    </source>
</evidence>
<comment type="caution">
    <text evidence="2">The sequence shown here is derived from an EMBL/GenBank/DDBJ whole genome shotgun (WGS) entry which is preliminary data.</text>
</comment>
<evidence type="ECO:0000256" key="1">
    <source>
        <dbReference type="SAM" id="SignalP"/>
    </source>
</evidence>
<gene>
    <name evidence="2" type="ORF">CEX98_05370</name>
</gene>
<sequence length="261" mass="30757">MKKCLILVLCLLSLAGCSQRLAYNNLGWLASYYVSDYVDLTDEQEEKLESDVESLVAWHRESELPKYKAHIKTLLKHWHTMSESDMVHMVYTTRNYWYSVVKAVYPKLQPHLSSLSREQRESLIENLEEALLDDDWEEGDQFDRYERWLGKVTDAQKALINEYYEQGEFARQVWRAHEQRRFNQFKQALLLSSEGKISDVLLQKAIVTNPSDLPVRIVEIQERRIREYAALAVKLKGTMSNKQKVHFKEELEDLLELLESL</sequence>
<name>A0A2A5JT57_PSEO7</name>
<proteinExistence type="predicted"/>
<dbReference type="Proteomes" id="UP000228621">
    <property type="component" value="Unassembled WGS sequence"/>
</dbReference>
<dbReference type="AlphaFoldDB" id="A0A2A5JT57"/>
<dbReference type="Pfam" id="PF19795">
    <property type="entry name" value="DUF6279"/>
    <property type="match status" value="1"/>
</dbReference>
<keyword evidence="3" id="KW-1185">Reference proteome</keyword>
<keyword evidence="1" id="KW-0732">Signal</keyword>
<feature type="signal peptide" evidence="1">
    <location>
        <begin position="1"/>
        <end position="22"/>
    </location>
</feature>
<evidence type="ECO:0000313" key="2">
    <source>
        <dbReference type="EMBL" id="PCK32654.1"/>
    </source>
</evidence>
<reference evidence="3" key="1">
    <citation type="journal article" date="2019" name="Genome Announc.">
        <title>Draft Genome Sequence of Pseudoalteromonas piscicida Strain 36Y ROTHPW, an Hypersaline Seawater Isolate from the South Coast of Sonora, Mexico.</title>
        <authorList>
            <person name="Sanchez-Diaz R."/>
            <person name="Molina-Garza Z.J."/>
            <person name="Cruz-Suarez L.E."/>
            <person name="Selvin J."/>
            <person name="Kiran G.S."/>
            <person name="Ibarra-Gamez J.C."/>
            <person name="Gomez-Gil B."/>
            <person name="Galaviz-Silva L."/>
        </authorList>
    </citation>
    <scope>NUCLEOTIDE SEQUENCE [LARGE SCALE GENOMIC DNA]</scope>
    <source>
        <strain evidence="3">36Y_RITHPW</strain>
    </source>
</reference>
<protein>
    <recommendedName>
        <fullName evidence="4">Lipoprotein</fullName>
    </recommendedName>
</protein>
<organism evidence="2 3">
    <name type="scientific">Pseudoalteromonas piscicida</name>
    <dbReference type="NCBI Taxonomy" id="43662"/>
    <lineage>
        <taxon>Bacteria</taxon>
        <taxon>Pseudomonadati</taxon>
        <taxon>Pseudomonadota</taxon>
        <taxon>Gammaproteobacteria</taxon>
        <taxon>Alteromonadales</taxon>
        <taxon>Pseudoalteromonadaceae</taxon>
        <taxon>Pseudoalteromonas</taxon>
    </lineage>
</organism>
<feature type="chain" id="PRO_5012314441" description="Lipoprotein" evidence="1">
    <location>
        <begin position="23"/>
        <end position="261"/>
    </location>
</feature>
<dbReference type="EMBL" id="NKHF01000025">
    <property type="protein sequence ID" value="PCK32654.1"/>
    <property type="molecule type" value="Genomic_DNA"/>
</dbReference>
<evidence type="ECO:0008006" key="4">
    <source>
        <dbReference type="Google" id="ProtNLM"/>
    </source>
</evidence>
<dbReference type="OrthoDB" id="5767052at2"/>
<accession>A0A2A5JT57</accession>
<dbReference type="RefSeq" id="WP_099641091.1">
    <property type="nucleotide sequence ID" value="NZ_NKHF01000025.1"/>
</dbReference>
<dbReference type="PROSITE" id="PS51257">
    <property type="entry name" value="PROKAR_LIPOPROTEIN"/>
    <property type="match status" value="1"/>
</dbReference>